<organism evidence="14 15">
    <name type="scientific">Roridomyces roridus</name>
    <dbReference type="NCBI Taxonomy" id="1738132"/>
    <lineage>
        <taxon>Eukaryota</taxon>
        <taxon>Fungi</taxon>
        <taxon>Dikarya</taxon>
        <taxon>Basidiomycota</taxon>
        <taxon>Agaricomycotina</taxon>
        <taxon>Agaricomycetes</taxon>
        <taxon>Agaricomycetidae</taxon>
        <taxon>Agaricales</taxon>
        <taxon>Marasmiineae</taxon>
        <taxon>Mycenaceae</taxon>
        <taxon>Roridomyces</taxon>
    </lineage>
</organism>
<dbReference type="InterPro" id="IPR002401">
    <property type="entry name" value="Cyt_P450_E_grp-I"/>
</dbReference>
<dbReference type="EMBL" id="JARKIF010000040">
    <property type="protein sequence ID" value="KAJ7609506.1"/>
    <property type="molecule type" value="Genomic_DNA"/>
</dbReference>
<keyword evidence="7 13" id="KW-0479">Metal-binding</keyword>
<feature type="binding site" description="axial binding residue" evidence="13">
    <location>
        <position position="470"/>
    </location>
    <ligand>
        <name>heme</name>
        <dbReference type="ChEBI" id="CHEBI:30413"/>
    </ligand>
    <ligandPart>
        <name>Fe</name>
        <dbReference type="ChEBI" id="CHEBI:18248"/>
    </ligandPart>
</feature>
<dbReference type="GO" id="GO:0016020">
    <property type="term" value="C:membrane"/>
    <property type="evidence" value="ECO:0007669"/>
    <property type="project" value="UniProtKB-SubCell"/>
</dbReference>
<keyword evidence="5 13" id="KW-0349">Heme</keyword>
<evidence type="ECO:0000256" key="4">
    <source>
        <dbReference type="ARBA" id="ARBA00010617"/>
    </source>
</evidence>
<dbReference type="InterPro" id="IPR050121">
    <property type="entry name" value="Cytochrome_P450_monoxygenase"/>
</dbReference>
<dbReference type="GO" id="GO:0016705">
    <property type="term" value="F:oxidoreductase activity, acting on paired donors, with incorporation or reduction of molecular oxygen"/>
    <property type="evidence" value="ECO:0007669"/>
    <property type="project" value="InterPro"/>
</dbReference>
<keyword evidence="8" id="KW-1133">Transmembrane helix</keyword>
<evidence type="ECO:0000256" key="9">
    <source>
        <dbReference type="ARBA" id="ARBA00023002"/>
    </source>
</evidence>
<keyword evidence="10 13" id="KW-0408">Iron</keyword>
<evidence type="ECO:0000256" key="12">
    <source>
        <dbReference type="ARBA" id="ARBA00023136"/>
    </source>
</evidence>
<gene>
    <name evidence="14" type="ORF">FB45DRAFT_762442</name>
</gene>
<evidence type="ECO:0000256" key="8">
    <source>
        <dbReference type="ARBA" id="ARBA00022989"/>
    </source>
</evidence>
<evidence type="ECO:0000256" key="13">
    <source>
        <dbReference type="PIRSR" id="PIRSR602401-1"/>
    </source>
</evidence>
<dbReference type="InterPro" id="IPR036396">
    <property type="entry name" value="Cyt_P450_sf"/>
</dbReference>
<name>A0AAD7F8V9_9AGAR</name>
<comment type="cofactor">
    <cofactor evidence="1 13">
        <name>heme</name>
        <dbReference type="ChEBI" id="CHEBI:30413"/>
    </cofactor>
</comment>
<comment type="pathway">
    <text evidence="3">Secondary metabolite biosynthesis; terpenoid biosynthesis.</text>
</comment>
<evidence type="ECO:0000256" key="10">
    <source>
        <dbReference type="ARBA" id="ARBA00023004"/>
    </source>
</evidence>
<dbReference type="GO" id="GO:0020037">
    <property type="term" value="F:heme binding"/>
    <property type="evidence" value="ECO:0007669"/>
    <property type="project" value="InterPro"/>
</dbReference>
<evidence type="ECO:0000256" key="6">
    <source>
        <dbReference type="ARBA" id="ARBA00022692"/>
    </source>
</evidence>
<dbReference type="Pfam" id="PF00067">
    <property type="entry name" value="p450"/>
    <property type="match status" value="1"/>
</dbReference>
<dbReference type="InterPro" id="IPR001128">
    <property type="entry name" value="Cyt_P450"/>
</dbReference>
<comment type="caution">
    <text evidence="14">The sequence shown here is derived from an EMBL/GenBank/DDBJ whole genome shotgun (WGS) entry which is preliminary data.</text>
</comment>
<dbReference type="GO" id="GO:0005506">
    <property type="term" value="F:iron ion binding"/>
    <property type="evidence" value="ECO:0007669"/>
    <property type="project" value="InterPro"/>
</dbReference>
<dbReference type="PRINTS" id="PR00463">
    <property type="entry name" value="EP450I"/>
</dbReference>
<dbReference type="PRINTS" id="PR00385">
    <property type="entry name" value="P450"/>
</dbReference>
<evidence type="ECO:0000256" key="2">
    <source>
        <dbReference type="ARBA" id="ARBA00004370"/>
    </source>
</evidence>
<evidence type="ECO:0000256" key="1">
    <source>
        <dbReference type="ARBA" id="ARBA00001971"/>
    </source>
</evidence>
<comment type="similarity">
    <text evidence="4">Belongs to the cytochrome P450 family.</text>
</comment>
<keyword evidence="15" id="KW-1185">Reference proteome</keyword>
<dbReference type="SUPFAM" id="SSF48264">
    <property type="entry name" value="Cytochrome P450"/>
    <property type="match status" value="1"/>
</dbReference>
<dbReference type="AlphaFoldDB" id="A0AAD7F8V9"/>
<evidence type="ECO:0000256" key="3">
    <source>
        <dbReference type="ARBA" id="ARBA00004721"/>
    </source>
</evidence>
<evidence type="ECO:0000256" key="5">
    <source>
        <dbReference type="ARBA" id="ARBA00022617"/>
    </source>
</evidence>
<keyword evidence="6" id="KW-0812">Transmembrane</keyword>
<sequence>MILHTLFLAAFTPFFYALFRCVCLLHRELTSPLRHVSGPRSPSLLFGNFKDVMADFDLPSKWRAQFGRTFRFRGLFSVSELHTSDLKALHHVLNDSIVYRKAPFQRESVRRLLGDGVSAASSLINQRQRMWQLQNPAFGPARIRLLTPIFLEKALKLRDIWAASLVSDSESKRNIDVMDGVRRMTLDVIGEAGFHYQFNALEHKSNELAETFTQLMHSPNAQKYQAVRIAQGMVPILRFLPLPGSHIVARARIVMDSIGGQIVADSKASLLETETGTAHRDLISVLLNANLRKDVPQSQRMKDSEVVAQIPAIFLAGHETSSSAIAWALHELTVHPEMQIKLRDEVLKVSSETPTMDEVNSLHYLECFVRETMRLHAPAVFTTRMAMKDDLLPLSSPYTDRRGNAHESLRIPAGQIIHIPILAVNTDKETWGDDALEFRPERWDDLPEAVSALPGVWANLLTFYAGAHTCIGFRFAIVEVKVLLFTLLRAFEFAPAVPTGGVVPKLAGVLQRPSLLLPDKKGAALPMVVRPYDRN</sequence>
<dbReference type="PANTHER" id="PTHR24305:SF166">
    <property type="entry name" value="CYTOCHROME P450 12A4, MITOCHONDRIAL-RELATED"/>
    <property type="match status" value="1"/>
</dbReference>
<keyword evidence="12" id="KW-0472">Membrane</keyword>
<protein>
    <submittedName>
        <fullName evidence="14">Cytochrome P450</fullName>
    </submittedName>
</protein>
<evidence type="ECO:0000256" key="7">
    <source>
        <dbReference type="ARBA" id="ARBA00022723"/>
    </source>
</evidence>
<keyword evidence="9" id="KW-0560">Oxidoreductase</keyword>
<reference evidence="14" key="1">
    <citation type="submission" date="2023-03" db="EMBL/GenBank/DDBJ databases">
        <title>Massive genome expansion in bonnet fungi (Mycena s.s.) driven by repeated elements and novel gene families across ecological guilds.</title>
        <authorList>
            <consortium name="Lawrence Berkeley National Laboratory"/>
            <person name="Harder C.B."/>
            <person name="Miyauchi S."/>
            <person name="Viragh M."/>
            <person name="Kuo A."/>
            <person name="Thoen E."/>
            <person name="Andreopoulos B."/>
            <person name="Lu D."/>
            <person name="Skrede I."/>
            <person name="Drula E."/>
            <person name="Henrissat B."/>
            <person name="Morin E."/>
            <person name="Kohler A."/>
            <person name="Barry K."/>
            <person name="LaButti K."/>
            <person name="Morin E."/>
            <person name="Salamov A."/>
            <person name="Lipzen A."/>
            <person name="Mereny Z."/>
            <person name="Hegedus B."/>
            <person name="Baldrian P."/>
            <person name="Stursova M."/>
            <person name="Weitz H."/>
            <person name="Taylor A."/>
            <person name="Grigoriev I.V."/>
            <person name="Nagy L.G."/>
            <person name="Martin F."/>
            <person name="Kauserud H."/>
        </authorList>
    </citation>
    <scope>NUCLEOTIDE SEQUENCE</scope>
    <source>
        <strain evidence="14">9284</strain>
    </source>
</reference>
<comment type="subcellular location">
    <subcellularLocation>
        <location evidence="2">Membrane</location>
    </subcellularLocation>
</comment>
<proteinExistence type="inferred from homology"/>
<dbReference type="Proteomes" id="UP001221142">
    <property type="component" value="Unassembled WGS sequence"/>
</dbReference>
<accession>A0AAD7F8V9</accession>
<evidence type="ECO:0000256" key="11">
    <source>
        <dbReference type="ARBA" id="ARBA00023033"/>
    </source>
</evidence>
<evidence type="ECO:0000313" key="15">
    <source>
        <dbReference type="Proteomes" id="UP001221142"/>
    </source>
</evidence>
<dbReference type="PANTHER" id="PTHR24305">
    <property type="entry name" value="CYTOCHROME P450"/>
    <property type="match status" value="1"/>
</dbReference>
<dbReference type="GO" id="GO:0004497">
    <property type="term" value="F:monooxygenase activity"/>
    <property type="evidence" value="ECO:0007669"/>
    <property type="project" value="UniProtKB-KW"/>
</dbReference>
<dbReference type="Gene3D" id="1.10.630.10">
    <property type="entry name" value="Cytochrome P450"/>
    <property type="match status" value="1"/>
</dbReference>
<evidence type="ECO:0000313" key="14">
    <source>
        <dbReference type="EMBL" id="KAJ7609506.1"/>
    </source>
</evidence>
<keyword evidence="11" id="KW-0503">Monooxygenase</keyword>